<keyword evidence="2" id="KW-0812">Transmembrane</keyword>
<dbReference type="Proteomes" id="UP000275180">
    <property type="component" value="Unassembled WGS sequence"/>
</dbReference>
<feature type="transmembrane region" description="Helical" evidence="2">
    <location>
        <begin position="61"/>
        <end position="91"/>
    </location>
</feature>
<gene>
    <name evidence="3" type="ORF">EBQ34_10990</name>
</gene>
<reference evidence="3 4" key="1">
    <citation type="submission" date="2018-10" db="EMBL/GenBank/DDBJ databases">
        <title>Comamonadaceae CDC group NO-1 genome sequencing and assembly.</title>
        <authorList>
            <person name="Bernier A.-M."/>
            <person name="Bernard K."/>
        </authorList>
    </citation>
    <scope>NUCLEOTIDE SEQUENCE [LARGE SCALE GENOMIC DNA]</scope>
    <source>
        <strain evidence="3 4">NML180582</strain>
    </source>
</reference>
<protein>
    <submittedName>
        <fullName evidence="3">DUF2796 domain-containing protein</fullName>
    </submittedName>
</protein>
<comment type="caution">
    <text evidence="3">The sequence shown here is derived from an EMBL/GenBank/DDBJ whole genome shotgun (WGS) entry which is preliminary data.</text>
</comment>
<evidence type="ECO:0000313" key="3">
    <source>
        <dbReference type="EMBL" id="RMX11182.1"/>
    </source>
</evidence>
<organism evidence="3 4">
    <name type="scientific">Vandammella animalimorsus</name>
    <dbReference type="NCBI Taxonomy" id="2029117"/>
    <lineage>
        <taxon>Bacteria</taxon>
        <taxon>Pseudomonadati</taxon>
        <taxon>Pseudomonadota</taxon>
        <taxon>Betaproteobacteria</taxon>
        <taxon>Burkholderiales</taxon>
        <taxon>Comamonadaceae</taxon>
        <taxon>Vandammella</taxon>
    </lineage>
</organism>
<evidence type="ECO:0000256" key="1">
    <source>
        <dbReference type="SAM" id="MobiDB-lite"/>
    </source>
</evidence>
<feature type="compositionally biased region" description="Basic and acidic residues" evidence="1">
    <location>
        <begin position="236"/>
        <end position="245"/>
    </location>
</feature>
<dbReference type="Pfam" id="PF10986">
    <property type="entry name" value="ZrgA"/>
    <property type="match status" value="1"/>
</dbReference>
<name>A0A3M6R745_9BURK</name>
<evidence type="ECO:0000256" key="2">
    <source>
        <dbReference type="SAM" id="Phobius"/>
    </source>
</evidence>
<feature type="region of interest" description="Disordered" evidence="1">
    <location>
        <begin position="218"/>
        <end position="245"/>
    </location>
</feature>
<keyword evidence="2" id="KW-1133">Transmembrane helix</keyword>
<dbReference type="OrthoDB" id="7346546at2"/>
<feature type="compositionally biased region" description="Basic and acidic residues" evidence="1">
    <location>
        <begin position="218"/>
        <end position="229"/>
    </location>
</feature>
<keyword evidence="2" id="KW-0472">Membrane</keyword>
<dbReference type="AlphaFoldDB" id="A0A3M6R745"/>
<evidence type="ECO:0000313" key="4">
    <source>
        <dbReference type="Proteomes" id="UP000275180"/>
    </source>
</evidence>
<dbReference type="InterPro" id="IPR021253">
    <property type="entry name" value="ZrgA-like"/>
</dbReference>
<dbReference type="EMBL" id="RDQJ01000017">
    <property type="protein sequence ID" value="RMX11182.1"/>
    <property type="molecule type" value="Genomic_DNA"/>
</dbReference>
<accession>A0A3M6R745</accession>
<sequence>MRVRSWAGSPVGDCKSPAIVRAGMAARPCAKPLPWPDAAQGTCSNSPSPQLGKVPAAAIDFALPLMIVAIAAAAMAASLHASALAPVFPYLEIERPFAMQRFTPNRSMCAALVLSSCLLGAAQAHGKHDDHDHDDDHKQRPHVHGVAHLDVALDGKQLLLELTSPQADITGFEHEARSKQDKEALRKARQQLKQAASLFSPSPAAACELKKVDIDGLEHDHDHDHDDHPHGKKRDHGHDHDDKHEHADVEVSYRFDCARPEALEAIEVQLAKTFASLHTIEVQLAMPQGQFQRTLKNGQTRLSWK</sequence>
<proteinExistence type="predicted"/>